<accession>A0ABS2GKK2</accession>
<feature type="transmembrane region" description="Helical" evidence="1">
    <location>
        <begin position="89"/>
        <end position="112"/>
    </location>
</feature>
<keyword evidence="1" id="KW-0812">Transmembrane</keyword>
<keyword evidence="3" id="KW-1185">Reference proteome</keyword>
<evidence type="ECO:0000256" key="1">
    <source>
        <dbReference type="SAM" id="Phobius"/>
    </source>
</evidence>
<dbReference type="RefSeq" id="WP_204719306.1">
    <property type="nucleotide sequence ID" value="NZ_JACSNR010000001.1"/>
</dbReference>
<feature type="transmembrane region" description="Helical" evidence="1">
    <location>
        <begin position="64"/>
        <end position="82"/>
    </location>
</feature>
<keyword evidence="1" id="KW-1133">Transmembrane helix</keyword>
<sequence>MSEKKPFELKKMWQWLVYLYVVLPALLFLLGFLTRNMDMGILFARLFHSYCLYVVNPIPDVPSMTGILGAVLALGVVFYTLYRRDFRDFGVSLALIALNFLYYFTQTNYLLIRYLRFM</sequence>
<name>A0ABS2GKK2_9FIRM</name>
<evidence type="ECO:0000313" key="2">
    <source>
        <dbReference type="EMBL" id="MBM6922338.1"/>
    </source>
</evidence>
<proteinExistence type="predicted"/>
<evidence type="ECO:0000313" key="3">
    <source>
        <dbReference type="Proteomes" id="UP000724149"/>
    </source>
</evidence>
<dbReference type="Proteomes" id="UP000724149">
    <property type="component" value="Unassembled WGS sequence"/>
</dbReference>
<gene>
    <name evidence="2" type="ORF">H9X81_01340</name>
</gene>
<organism evidence="2 3">
    <name type="scientific">Hydrogenoanaerobacterium saccharovorans</name>
    <dbReference type="NCBI Taxonomy" id="474960"/>
    <lineage>
        <taxon>Bacteria</taxon>
        <taxon>Bacillati</taxon>
        <taxon>Bacillota</taxon>
        <taxon>Clostridia</taxon>
        <taxon>Eubacteriales</taxon>
        <taxon>Oscillospiraceae</taxon>
        <taxon>Hydrogenoanaerobacterium</taxon>
    </lineage>
</organism>
<feature type="transmembrane region" description="Helical" evidence="1">
    <location>
        <begin position="40"/>
        <end position="58"/>
    </location>
</feature>
<comment type="caution">
    <text evidence="2">The sequence shown here is derived from an EMBL/GenBank/DDBJ whole genome shotgun (WGS) entry which is preliminary data.</text>
</comment>
<reference evidence="2 3" key="1">
    <citation type="journal article" date="2021" name="Sci. Rep.">
        <title>The distribution of antibiotic resistance genes in chicken gut microbiota commensals.</title>
        <authorList>
            <person name="Juricova H."/>
            <person name="Matiasovicova J."/>
            <person name="Kubasova T."/>
            <person name="Cejkova D."/>
            <person name="Rychlik I."/>
        </authorList>
    </citation>
    <scope>NUCLEOTIDE SEQUENCE [LARGE SCALE GENOMIC DNA]</scope>
    <source>
        <strain evidence="2 3">An564</strain>
    </source>
</reference>
<dbReference type="EMBL" id="JACSNR010000001">
    <property type="protein sequence ID" value="MBM6922338.1"/>
    <property type="molecule type" value="Genomic_DNA"/>
</dbReference>
<feature type="transmembrane region" description="Helical" evidence="1">
    <location>
        <begin position="12"/>
        <end position="33"/>
    </location>
</feature>
<keyword evidence="1" id="KW-0472">Membrane</keyword>
<protein>
    <submittedName>
        <fullName evidence="2">Uncharacterized protein</fullName>
    </submittedName>
</protein>